<dbReference type="Proteomes" id="UP000001542">
    <property type="component" value="Unassembled WGS sequence"/>
</dbReference>
<dbReference type="VEuPathDB" id="TrichDB:TVAGG3_0185880"/>
<dbReference type="EMBL" id="DS113261">
    <property type="protein sequence ID" value="EAY15070.1"/>
    <property type="molecule type" value="Genomic_DNA"/>
</dbReference>
<dbReference type="SMR" id="A2DX43"/>
<organism evidence="1 2">
    <name type="scientific">Trichomonas vaginalis (strain ATCC PRA-98 / G3)</name>
    <dbReference type="NCBI Taxonomy" id="412133"/>
    <lineage>
        <taxon>Eukaryota</taxon>
        <taxon>Metamonada</taxon>
        <taxon>Parabasalia</taxon>
        <taxon>Trichomonadida</taxon>
        <taxon>Trichomonadidae</taxon>
        <taxon>Trichomonas</taxon>
    </lineage>
</organism>
<keyword evidence="2" id="KW-1185">Reference proteome</keyword>
<dbReference type="RefSeq" id="XP_001327293.1">
    <property type="nucleotide sequence ID" value="XM_001327258.1"/>
</dbReference>
<evidence type="ECO:0000313" key="1">
    <source>
        <dbReference type="EMBL" id="EAY15070.1"/>
    </source>
</evidence>
<reference evidence="1" key="2">
    <citation type="journal article" date="2007" name="Science">
        <title>Draft genome sequence of the sexually transmitted pathogen Trichomonas vaginalis.</title>
        <authorList>
            <person name="Carlton J.M."/>
            <person name="Hirt R.P."/>
            <person name="Silva J.C."/>
            <person name="Delcher A.L."/>
            <person name="Schatz M."/>
            <person name="Zhao Q."/>
            <person name="Wortman J.R."/>
            <person name="Bidwell S.L."/>
            <person name="Alsmark U.C.M."/>
            <person name="Besteiro S."/>
            <person name="Sicheritz-Ponten T."/>
            <person name="Noel C.J."/>
            <person name="Dacks J.B."/>
            <person name="Foster P.G."/>
            <person name="Simillion C."/>
            <person name="Van de Peer Y."/>
            <person name="Miranda-Saavedra D."/>
            <person name="Barton G.J."/>
            <person name="Westrop G.D."/>
            <person name="Mueller S."/>
            <person name="Dessi D."/>
            <person name="Fiori P.L."/>
            <person name="Ren Q."/>
            <person name="Paulsen I."/>
            <person name="Zhang H."/>
            <person name="Bastida-Corcuera F.D."/>
            <person name="Simoes-Barbosa A."/>
            <person name="Brown M.T."/>
            <person name="Hayes R.D."/>
            <person name="Mukherjee M."/>
            <person name="Okumura C.Y."/>
            <person name="Schneider R."/>
            <person name="Smith A.J."/>
            <person name="Vanacova S."/>
            <person name="Villalvazo M."/>
            <person name="Haas B.J."/>
            <person name="Pertea M."/>
            <person name="Feldblyum T.V."/>
            <person name="Utterback T.R."/>
            <person name="Shu C.L."/>
            <person name="Osoegawa K."/>
            <person name="de Jong P.J."/>
            <person name="Hrdy I."/>
            <person name="Horvathova L."/>
            <person name="Zubacova Z."/>
            <person name="Dolezal P."/>
            <person name="Malik S.B."/>
            <person name="Logsdon J.M. Jr."/>
            <person name="Henze K."/>
            <person name="Gupta A."/>
            <person name="Wang C.C."/>
            <person name="Dunne R.L."/>
            <person name="Upcroft J.A."/>
            <person name="Upcroft P."/>
            <person name="White O."/>
            <person name="Salzberg S.L."/>
            <person name="Tang P."/>
            <person name="Chiu C.-H."/>
            <person name="Lee Y.-S."/>
            <person name="Embley T.M."/>
            <person name="Coombs G.H."/>
            <person name="Mottram J.C."/>
            <person name="Tachezy J."/>
            <person name="Fraser-Liggett C.M."/>
            <person name="Johnson P.J."/>
        </authorList>
    </citation>
    <scope>NUCLEOTIDE SEQUENCE [LARGE SCALE GENOMIC DNA]</scope>
    <source>
        <strain evidence="1">G3</strain>
    </source>
</reference>
<proteinExistence type="predicted"/>
<dbReference type="AlphaFoldDB" id="A2DX43"/>
<dbReference type="KEGG" id="tva:4773070"/>
<dbReference type="VEuPathDB" id="TrichDB:TVAG_019710"/>
<evidence type="ECO:0000313" key="2">
    <source>
        <dbReference type="Proteomes" id="UP000001542"/>
    </source>
</evidence>
<evidence type="ECO:0008006" key="3">
    <source>
        <dbReference type="Google" id="ProtNLM"/>
    </source>
</evidence>
<accession>A2DX43</accession>
<sequence length="446" mass="50775">MQIELELGPGSVIRARLDFRREKQDLYVVCVSADSGEEITSDLFSQFTTVEVDTNNPLRVLIKGHAASRSFLFQDASEVSEFFEILQQNANLEFLPGQGKVFALSKKTNQQNTVRDFIGAGISGGYKYVKSFVTNQQQVKEINADAETDGIKNSIVIAEFPDDFQPTPYNNESQLKTSSHILFKRSDIMNVWKSKFSSSGTFEDYQKLVSQWKNITKGQWDHSYCIRKYVVDAESFVKNSQCGVPPFDDLMFSVLMSLFAFNFIKGEFEPSSVHFLELFIKVFFSDQNFSADNKSVIEKAASDVFWPFKVFHERFVNEKSEDCLIKKFSAFSIKKVLEKVSPSTAKMMEFFGVKNLMFVKNHPKSLFTRDRSLDDSILIITAIATSDDPLAFLEAISAGILVILQCRLQKCENLERFASLFDELVPSIDARLMLHNAEVIYAYIKM</sequence>
<protein>
    <recommendedName>
        <fullName evidence="3">Rab-GAP TBC domain-containing protein</fullName>
    </recommendedName>
</protein>
<name>A2DX43_TRIV3</name>
<gene>
    <name evidence="1" type="ORF">TVAG_019710</name>
</gene>
<reference evidence="1" key="1">
    <citation type="submission" date="2006-10" db="EMBL/GenBank/DDBJ databases">
        <authorList>
            <person name="Amadeo P."/>
            <person name="Zhao Q."/>
            <person name="Wortman J."/>
            <person name="Fraser-Liggett C."/>
            <person name="Carlton J."/>
        </authorList>
    </citation>
    <scope>NUCLEOTIDE SEQUENCE</scope>
    <source>
        <strain evidence="1">G3</strain>
    </source>
</reference>
<dbReference type="OrthoDB" id="10627380at2759"/>
<dbReference type="InParanoid" id="A2DX43"/>